<feature type="region of interest" description="Disordered" evidence="1">
    <location>
        <begin position="193"/>
        <end position="334"/>
    </location>
</feature>
<proteinExistence type="predicted"/>
<dbReference type="OrthoDB" id="2575467at2759"/>
<organism evidence="2 3">
    <name type="scientific">Kwoniella shandongensis</name>
    <dbReference type="NCBI Taxonomy" id="1734106"/>
    <lineage>
        <taxon>Eukaryota</taxon>
        <taxon>Fungi</taxon>
        <taxon>Dikarya</taxon>
        <taxon>Basidiomycota</taxon>
        <taxon>Agaricomycotina</taxon>
        <taxon>Tremellomycetes</taxon>
        <taxon>Tremellales</taxon>
        <taxon>Cryptococcaceae</taxon>
        <taxon>Kwoniella</taxon>
    </lineage>
</organism>
<evidence type="ECO:0000313" key="2">
    <source>
        <dbReference type="EMBL" id="WWD20759.1"/>
    </source>
</evidence>
<dbReference type="KEGG" id="ksn:43587380"/>
<dbReference type="AlphaFoldDB" id="A0A5M6C3M2"/>
<name>A0A5M6C3M2_9TREE</name>
<feature type="compositionally biased region" description="Low complexity" evidence="1">
    <location>
        <begin position="311"/>
        <end position="331"/>
    </location>
</feature>
<feature type="compositionally biased region" description="Basic and acidic residues" evidence="1">
    <location>
        <begin position="256"/>
        <end position="265"/>
    </location>
</feature>
<feature type="compositionally biased region" description="Low complexity" evidence="1">
    <location>
        <begin position="81"/>
        <end position="92"/>
    </location>
</feature>
<keyword evidence="3" id="KW-1185">Reference proteome</keyword>
<dbReference type="GeneID" id="43587380"/>
<reference evidence="2" key="1">
    <citation type="submission" date="2017-08" db="EMBL/GenBank/DDBJ databases">
        <authorList>
            <person name="Cuomo C."/>
            <person name="Billmyre B."/>
            <person name="Heitman J."/>
        </authorList>
    </citation>
    <scope>NUCLEOTIDE SEQUENCE</scope>
    <source>
        <strain evidence="2">CBS 12478</strain>
    </source>
</reference>
<dbReference type="EMBL" id="CP144059">
    <property type="protein sequence ID" value="WWD20759.1"/>
    <property type="molecule type" value="Genomic_DNA"/>
</dbReference>
<dbReference type="Gene3D" id="1.20.58.1710">
    <property type="match status" value="1"/>
</dbReference>
<feature type="compositionally biased region" description="Basic and acidic residues" evidence="1">
    <location>
        <begin position="157"/>
        <end position="176"/>
    </location>
</feature>
<gene>
    <name evidence="2" type="ORF">CI109_105236</name>
</gene>
<feature type="compositionally biased region" description="Acidic residues" evidence="1">
    <location>
        <begin position="220"/>
        <end position="232"/>
    </location>
</feature>
<feature type="region of interest" description="Disordered" evidence="1">
    <location>
        <begin position="81"/>
        <end position="101"/>
    </location>
</feature>
<accession>A0A5M6C3M2</accession>
<sequence>MQQVRPPPSETYHPPLAPSIPLSAINTLIPRLTTTINDIDSLKDLLGSGAQDGSLPSWDTLLQRYSLLLGRINALSNYLSPSPSTLPTASSSKPPPSIPPLSQYLVHPLNPLPTSSSEGEVISPLAPETFFQVINTLPLPLTTSSISSEGGAAEAEDGAKGEGGEWHNPDQLRTMDEPTLEILRRGLKSRLERESRKAGVLLEEIGRREEEVDWVMRVDADDEEDDDEDEGEGGQKGAGVEAGPRGGEESAVVEQKGVDPAKDEKKDDEDDDDDDNDDDLFGGDDDDDEPMLVDNDNKEKQVDTTDTQAVSQSSAIPAATIPASTPAQPSPREGWKVVDYLQFMDTGREPPPTASTT</sequence>
<reference evidence="2" key="2">
    <citation type="submission" date="2024-01" db="EMBL/GenBank/DDBJ databases">
        <title>Comparative genomics of Cryptococcus and Kwoniella reveals pathogenesis evolution and contrasting modes of karyotype evolution via chromosome fusion or intercentromeric recombination.</title>
        <authorList>
            <person name="Coelho M.A."/>
            <person name="David-Palma M."/>
            <person name="Shea T."/>
            <person name="Bowers K."/>
            <person name="McGinley-Smith S."/>
            <person name="Mohammad A.W."/>
            <person name="Gnirke A."/>
            <person name="Yurkov A.M."/>
            <person name="Nowrousian M."/>
            <person name="Sun S."/>
            <person name="Cuomo C.A."/>
            <person name="Heitman J."/>
        </authorList>
    </citation>
    <scope>NUCLEOTIDE SEQUENCE</scope>
    <source>
        <strain evidence="2">CBS 12478</strain>
    </source>
</reference>
<feature type="compositionally biased region" description="Acidic residues" evidence="1">
    <location>
        <begin position="266"/>
        <end position="291"/>
    </location>
</feature>
<feature type="compositionally biased region" description="Basic and acidic residues" evidence="1">
    <location>
        <begin position="204"/>
        <end position="219"/>
    </location>
</feature>
<protein>
    <submittedName>
        <fullName evidence="2">Uncharacterized protein</fullName>
    </submittedName>
</protein>
<evidence type="ECO:0000313" key="3">
    <source>
        <dbReference type="Proteomes" id="UP000322225"/>
    </source>
</evidence>
<feature type="region of interest" description="Disordered" evidence="1">
    <location>
        <begin position="145"/>
        <end position="178"/>
    </location>
</feature>
<evidence type="ECO:0000256" key="1">
    <source>
        <dbReference type="SAM" id="MobiDB-lite"/>
    </source>
</evidence>
<dbReference type="Proteomes" id="UP000322225">
    <property type="component" value="Chromosome 9"/>
</dbReference>
<dbReference type="RefSeq" id="XP_031862582.1">
    <property type="nucleotide sequence ID" value="XM_032003260.1"/>
</dbReference>